<gene>
    <name evidence="3" type="ORF">JMUB3936_0982</name>
</gene>
<protein>
    <recommendedName>
        <fullName evidence="5">Enhanced serine sensitivity protein SseB</fullName>
    </recommendedName>
</protein>
<evidence type="ECO:0008006" key="5">
    <source>
        <dbReference type="Google" id="ProtNLM"/>
    </source>
</evidence>
<reference evidence="3 4" key="1">
    <citation type="submission" date="2019-07" db="EMBL/GenBank/DDBJ databases">
        <title>Complete Genome Sequence of Leptotrichia wadei Strain JMUB3936.</title>
        <authorList>
            <person name="Watanabe S."/>
            <person name="Cui L."/>
        </authorList>
    </citation>
    <scope>NUCLEOTIDE SEQUENCE [LARGE SCALE GENOMIC DNA]</scope>
    <source>
        <strain evidence="3 4">JMUB3936</strain>
    </source>
</reference>
<dbReference type="Pfam" id="PF14581">
    <property type="entry name" value="SseB_C"/>
    <property type="match status" value="1"/>
</dbReference>
<organism evidence="3 4">
    <name type="scientific">Leptotrichia wadei</name>
    <dbReference type="NCBI Taxonomy" id="157687"/>
    <lineage>
        <taxon>Bacteria</taxon>
        <taxon>Fusobacteriati</taxon>
        <taxon>Fusobacteriota</taxon>
        <taxon>Fusobacteriia</taxon>
        <taxon>Fusobacteriales</taxon>
        <taxon>Leptotrichiaceae</taxon>
        <taxon>Leptotrichia</taxon>
    </lineage>
</organism>
<dbReference type="InterPro" id="IPR027945">
    <property type="entry name" value="SseB_C"/>
</dbReference>
<evidence type="ECO:0000259" key="2">
    <source>
        <dbReference type="Pfam" id="PF14581"/>
    </source>
</evidence>
<sequence length="265" mass="30975">MIDVNKPLENPVLKELFSRIGKNQKSDLELQNKILDEIIMRAYFLSYVFFDKPIETDETGKGTVKEDLNVSFYMISSSDGKQFYPAFTDWEELNKWNIGIDKIQTLILSFDDYAEMVLLNPDIEGFVINPFTTSFTFTREQLKILKKEKEERLKVVETKVEKDTPVMIGEAKEYPEDMLEALKSACKLDKNIKRTWLMLMYKEGQESYLLVVDSMGNEKESIEFIGRKITPYLNGKYIDMLSYKDSFGKDVVKDKKPFYEKKNSI</sequence>
<dbReference type="EMBL" id="AP019841">
    <property type="protein sequence ID" value="BBM54698.1"/>
    <property type="molecule type" value="Genomic_DNA"/>
</dbReference>
<feature type="domain" description="SseB protein C-terminal" evidence="2">
    <location>
        <begin position="160"/>
        <end position="261"/>
    </location>
</feature>
<name>A0A510KSI6_9FUSO</name>
<dbReference type="InterPro" id="IPR009839">
    <property type="entry name" value="SseB_N"/>
</dbReference>
<dbReference type="RefSeq" id="WP_147003474.1">
    <property type="nucleotide sequence ID" value="NZ_AP019841.1"/>
</dbReference>
<dbReference type="Pfam" id="PF07179">
    <property type="entry name" value="SseB"/>
    <property type="match status" value="1"/>
</dbReference>
<evidence type="ECO:0000313" key="3">
    <source>
        <dbReference type="EMBL" id="BBM54698.1"/>
    </source>
</evidence>
<feature type="domain" description="SseB protein N-terminal" evidence="1">
    <location>
        <begin position="51"/>
        <end position="142"/>
    </location>
</feature>
<evidence type="ECO:0000313" key="4">
    <source>
        <dbReference type="Proteomes" id="UP000321944"/>
    </source>
</evidence>
<dbReference type="OrthoDB" id="1639333at2"/>
<evidence type="ECO:0000259" key="1">
    <source>
        <dbReference type="Pfam" id="PF07179"/>
    </source>
</evidence>
<dbReference type="Proteomes" id="UP000321944">
    <property type="component" value="Chromosome"/>
</dbReference>
<dbReference type="AlphaFoldDB" id="A0A510KSI6"/>
<accession>A0A510KSI6</accession>
<proteinExistence type="predicted"/>